<accession>A0A2H4VBB8</accession>
<evidence type="ECO:0000313" key="4">
    <source>
        <dbReference type="Proteomes" id="UP000232806"/>
    </source>
</evidence>
<feature type="compositionally biased region" description="Polar residues" evidence="1">
    <location>
        <begin position="20"/>
        <end position="35"/>
    </location>
</feature>
<evidence type="ECO:0000256" key="1">
    <source>
        <dbReference type="SAM" id="MobiDB-lite"/>
    </source>
</evidence>
<dbReference type="EMBL" id="CP017766">
    <property type="protein sequence ID" value="AUB55392.1"/>
    <property type="molecule type" value="Genomic_DNA"/>
</dbReference>
<evidence type="ECO:0000256" key="2">
    <source>
        <dbReference type="SAM" id="Phobius"/>
    </source>
</evidence>
<feature type="compositionally biased region" description="Basic and acidic residues" evidence="1">
    <location>
        <begin position="89"/>
        <end position="106"/>
    </location>
</feature>
<dbReference type="AlphaFoldDB" id="A0A2H4VBB8"/>
<sequence length="231" mass="25601">MEGEPKKGSQNQEISEIDQSKVSQISSSANESDAPTGSDEFNDSQESKNSPNNTSKDKSPKRRFRDFLAGGDISPKSSAHVSSPSDQKPQGKRENKEKNIKDSESHEFHFSQELMKFNFYRKLRSNKEQAIRIGGAVIGTVFIIAGIVYLLGSTIRVADNVIFGERAVISAFLILMGVLIIAGIFASRLLEGSFLKSIHSELEVAEDSDSKDNSKDKKDKQKDNIEEKDKK</sequence>
<feature type="region of interest" description="Disordered" evidence="1">
    <location>
        <begin position="203"/>
        <end position="231"/>
    </location>
</feature>
<keyword evidence="2" id="KW-1133">Transmembrane helix</keyword>
<dbReference type="Proteomes" id="UP000232806">
    <property type="component" value="Chromosome"/>
</dbReference>
<reference evidence="3 4" key="1">
    <citation type="submission" date="2016-10" db="EMBL/GenBank/DDBJ databases">
        <title>Comparative genomics between deep and shallow subseafloor isolates.</title>
        <authorList>
            <person name="Ishii S."/>
            <person name="Miller J.R."/>
            <person name="Sutton G."/>
            <person name="Suzuki S."/>
            <person name="Methe B."/>
            <person name="Inagaki F."/>
            <person name="Imachi H."/>
        </authorList>
    </citation>
    <scope>NUCLEOTIDE SEQUENCE [LARGE SCALE GENOMIC DNA]</scope>
    <source>
        <strain evidence="3 4">MO-MB1</strain>
    </source>
</reference>
<name>A0A2H4VBB8_9EURY</name>
<organism evidence="3 4">
    <name type="scientific">Methanobacterium subterraneum</name>
    <dbReference type="NCBI Taxonomy" id="59277"/>
    <lineage>
        <taxon>Archaea</taxon>
        <taxon>Methanobacteriati</taxon>
        <taxon>Methanobacteriota</taxon>
        <taxon>Methanomada group</taxon>
        <taxon>Methanobacteria</taxon>
        <taxon>Methanobacteriales</taxon>
        <taxon>Methanobacteriaceae</taxon>
        <taxon>Methanobacterium</taxon>
    </lineage>
</organism>
<gene>
    <name evidence="3" type="ORF">BK007_04740</name>
</gene>
<evidence type="ECO:0008006" key="5">
    <source>
        <dbReference type="Google" id="ProtNLM"/>
    </source>
</evidence>
<keyword evidence="2" id="KW-0812">Transmembrane</keyword>
<feature type="transmembrane region" description="Helical" evidence="2">
    <location>
        <begin position="130"/>
        <end position="155"/>
    </location>
</feature>
<feature type="region of interest" description="Disordered" evidence="1">
    <location>
        <begin position="1"/>
        <end position="106"/>
    </location>
</feature>
<keyword evidence="2" id="KW-0472">Membrane</keyword>
<feature type="transmembrane region" description="Helical" evidence="2">
    <location>
        <begin position="167"/>
        <end position="190"/>
    </location>
</feature>
<proteinExistence type="predicted"/>
<evidence type="ECO:0000313" key="3">
    <source>
        <dbReference type="EMBL" id="AUB55392.1"/>
    </source>
</evidence>
<feature type="compositionally biased region" description="Low complexity" evidence="1">
    <location>
        <begin position="74"/>
        <end position="85"/>
    </location>
</feature>
<protein>
    <recommendedName>
        <fullName evidence="5">CvpA family protein</fullName>
    </recommendedName>
</protein>
<dbReference type="OrthoDB" id="71576at2157"/>